<evidence type="ECO:0000313" key="2">
    <source>
        <dbReference type="EMBL" id="RVE66353.1"/>
    </source>
</evidence>
<dbReference type="EMBL" id="CM012447">
    <property type="protein sequence ID" value="RVE66353.1"/>
    <property type="molecule type" value="Genomic_DNA"/>
</dbReference>
<gene>
    <name evidence="2" type="ORF">OJAV_G00106390</name>
</gene>
<name>A0A3S2MFV7_ORYJA</name>
<sequence length="79" mass="8717">MCDCFHLAFPNWHAASSGAGRRLRGPEAAARDDSVSEESSQLVEEERPRPQGSSPVEDFPEAAKFIGTEVKLTEMVFHI</sequence>
<organism evidence="2 3">
    <name type="scientific">Oryzias javanicus</name>
    <name type="common">Javanese ricefish</name>
    <name type="synonym">Aplocheilus javanicus</name>
    <dbReference type="NCBI Taxonomy" id="123683"/>
    <lineage>
        <taxon>Eukaryota</taxon>
        <taxon>Metazoa</taxon>
        <taxon>Chordata</taxon>
        <taxon>Craniata</taxon>
        <taxon>Vertebrata</taxon>
        <taxon>Euteleostomi</taxon>
        <taxon>Actinopterygii</taxon>
        <taxon>Neopterygii</taxon>
        <taxon>Teleostei</taxon>
        <taxon>Neoteleostei</taxon>
        <taxon>Acanthomorphata</taxon>
        <taxon>Ovalentaria</taxon>
        <taxon>Atherinomorphae</taxon>
        <taxon>Beloniformes</taxon>
        <taxon>Adrianichthyidae</taxon>
        <taxon>Oryziinae</taxon>
        <taxon>Oryzias</taxon>
    </lineage>
</organism>
<dbReference type="AlphaFoldDB" id="A0A3S2MFV7"/>
<proteinExistence type="predicted"/>
<reference evidence="2 3" key="2">
    <citation type="submission" date="2019-01" db="EMBL/GenBank/DDBJ databases">
        <title>A chromosome length genome reference of the Java medaka (oryzias javanicus).</title>
        <authorList>
            <person name="Herpin A."/>
            <person name="Takehana Y."/>
            <person name="Naruse K."/>
            <person name="Ansai S."/>
            <person name="Kawaguchi M."/>
        </authorList>
    </citation>
    <scope>NUCLEOTIDE SEQUENCE [LARGE SCALE GENOMIC DNA]</scope>
    <source>
        <strain evidence="2">RS831</strain>
        <tissue evidence="2">Whole body</tissue>
    </source>
</reference>
<dbReference type="Proteomes" id="UP000283210">
    <property type="component" value="Chromosome 11"/>
</dbReference>
<evidence type="ECO:0000313" key="3">
    <source>
        <dbReference type="Proteomes" id="UP000283210"/>
    </source>
</evidence>
<protein>
    <submittedName>
        <fullName evidence="2">Uncharacterized protein</fullName>
    </submittedName>
</protein>
<feature type="region of interest" description="Disordered" evidence="1">
    <location>
        <begin position="16"/>
        <end position="60"/>
    </location>
</feature>
<reference evidence="2 3" key="1">
    <citation type="submission" date="2018-11" db="EMBL/GenBank/DDBJ databases">
        <authorList>
            <person name="Lopez-Roques C."/>
            <person name="Donnadieu C."/>
            <person name="Bouchez O."/>
            <person name="Klopp C."/>
            <person name="Cabau C."/>
            <person name="Zahm M."/>
        </authorList>
    </citation>
    <scope>NUCLEOTIDE SEQUENCE [LARGE SCALE GENOMIC DNA]</scope>
    <source>
        <strain evidence="2">RS831</strain>
        <tissue evidence="2">Whole body</tissue>
    </source>
</reference>
<dbReference type="OrthoDB" id="8058206at2759"/>
<accession>A0A3S2MFV7</accession>
<keyword evidence="3" id="KW-1185">Reference proteome</keyword>
<evidence type="ECO:0000256" key="1">
    <source>
        <dbReference type="SAM" id="MobiDB-lite"/>
    </source>
</evidence>